<dbReference type="GO" id="GO:0003677">
    <property type="term" value="F:DNA binding"/>
    <property type="evidence" value="ECO:0007669"/>
    <property type="project" value="UniProtKB-KW"/>
</dbReference>
<dbReference type="Proteomes" id="UP000885792">
    <property type="component" value="Unassembled WGS sequence"/>
</dbReference>
<dbReference type="PANTHER" id="PTHR33175:SF2">
    <property type="entry name" value="INTEGRATION HOST FACTOR SUBUNIT ALPHA"/>
    <property type="match status" value="1"/>
</dbReference>
<proteinExistence type="inferred from homology"/>
<evidence type="ECO:0000256" key="2">
    <source>
        <dbReference type="ARBA" id="ARBA00023125"/>
    </source>
</evidence>
<keyword evidence="2" id="KW-0238">DNA-binding</keyword>
<reference evidence="4" key="1">
    <citation type="journal article" date="2020" name="mSystems">
        <title>Genome- and Community-Level Interaction Insights into Carbon Utilization and Element Cycling Functions of Hydrothermarchaeota in Hydrothermal Sediment.</title>
        <authorList>
            <person name="Zhou Z."/>
            <person name="Liu Y."/>
            <person name="Xu W."/>
            <person name="Pan J."/>
            <person name="Luo Z.H."/>
            <person name="Li M."/>
        </authorList>
    </citation>
    <scope>NUCLEOTIDE SEQUENCE [LARGE SCALE GENOMIC DNA]</scope>
    <source>
        <strain evidence="4">HyVt-501</strain>
    </source>
</reference>
<dbReference type="PRINTS" id="PR01727">
    <property type="entry name" value="DNABINDINGHU"/>
</dbReference>
<dbReference type="AlphaFoldDB" id="A0A7C5L776"/>
<sequence length="100" mass="11568">MTKRDIASRIYSRCEEEFVITKKEVYEIVSEIFNIIEETLQNGEKVQISGFGTFVVKTRKGKVGRNPRTGEEVPVPDRKVIVFKPSKKLLELVELKLRKV</sequence>
<dbReference type="SMART" id="SM00411">
    <property type="entry name" value="BHL"/>
    <property type="match status" value="1"/>
</dbReference>
<gene>
    <name evidence="4" type="ORF">ENJ61_06015</name>
</gene>
<protein>
    <submittedName>
        <fullName evidence="4">Integration host factor subunit beta</fullName>
    </submittedName>
</protein>
<comment type="similarity">
    <text evidence="1 3">Belongs to the bacterial histone-like protein family.</text>
</comment>
<dbReference type="GO" id="GO:0005829">
    <property type="term" value="C:cytosol"/>
    <property type="evidence" value="ECO:0007669"/>
    <property type="project" value="TreeGrafter"/>
</dbReference>
<dbReference type="InterPro" id="IPR000119">
    <property type="entry name" value="Hist_DNA-bd"/>
</dbReference>
<dbReference type="EMBL" id="DRNB01000214">
    <property type="protein sequence ID" value="HHJ64447.1"/>
    <property type="molecule type" value="Genomic_DNA"/>
</dbReference>
<evidence type="ECO:0000256" key="3">
    <source>
        <dbReference type="RuleBase" id="RU003939"/>
    </source>
</evidence>
<dbReference type="GO" id="GO:0030527">
    <property type="term" value="F:structural constituent of chromatin"/>
    <property type="evidence" value="ECO:0007669"/>
    <property type="project" value="InterPro"/>
</dbReference>
<dbReference type="Pfam" id="PF00216">
    <property type="entry name" value="Bac_DNA_binding"/>
    <property type="match status" value="1"/>
</dbReference>
<dbReference type="SUPFAM" id="SSF47729">
    <property type="entry name" value="IHF-like DNA-binding proteins"/>
    <property type="match status" value="1"/>
</dbReference>
<dbReference type="CDD" id="cd13836">
    <property type="entry name" value="IHF_B"/>
    <property type="match status" value="1"/>
</dbReference>
<evidence type="ECO:0000313" key="4">
    <source>
        <dbReference type="EMBL" id="HHJ64447.1"/>
    </source>
</evidence>
<dbReference type="PANTHER" id="PTHR33175">
    <property type="entry name" value="DNA-BINDING PROTEIN HU"/>
    <property type="match status" value="1"/>
</dbReference>
<name>A0A7C5L776_AQUAO</name>
<accession>A0A7C5L776</accession>
<dbReference type="Gene3D" id="4.10.520.10">
    <property type="entry name" value="IHF-like DNA-binding proteins"/>
    <property type="match status" value="1"/>
</dbReference>
<evidence type="ECO:0000256" key="1">
    <source>
        <dbReference type="ARBA" id="ARBA00010529"/>
    </source>
</evidence>
<dbReference type="InterPro" id="IPR010992">
    <property type="entry name" value="IHF-like_DNA-bd_dom_sf"/>
</dbReference>
<comment type="caution">
    <text evidence="4">The sequence shown here is derived from an EMBL/GenBank/DDBJ whole genome shotgun (WGS) entry which is preliminary data.</text>
</comment>
<organism evidence="4">
    <name type="scientific">Aquifex aeolicus</name>
    <dbReference type="NCBI Taxonomy" id="63363"/>
    <lineage>
        <taxon>Bacteria</taxon>
        <taxon>Pseudomonadati</taxon>
        <taxon>Aquificota</taxon>
        <taxon>Aquificia</taxon>
        <taxon>Aquificales</taxon>
        <taxon>Aquificaceae</taxon>
        <taxon>Aquifex</taxon>
    </lineage>
</organism>